<dbReference type="AlphaFoldDB" id="A0A6I1DWN5"/>
<proteinExistence type="predicted"/>
<sequence length="366" mass="42843">MSEYQYNRMVIVGNGLDLALGLKTTYTDFLRWYILACLEKARDSKYSDKMVQVDRIANVNLQMLNECETFEKLIDRCKSIGHLRMTYRGFLVFILDHLQLENWVDIESLYFDTLIPLMDEIKKNPPSYRDFEVIKEALNSSFQEMSDRLGEYIFGINQAPLSQNLSLKYYDFLQKSYKKQINEDTCLNHEVGYKQLGDPEKLLFLNFNYTNSIDKLFIGNGLNKLHQSINIHGVAGSISNPIIFGYGDDTHPYYAKIEEERSNVPLEFIKSFYYNRTTDYHEMLGFMESGPFEVYIVGHSCGLSDRTLLKSIFEHRDCLSIKIFHRGTIEEHVKKNMAISRHFDNKQLLRKRVLPFDKFAVIPQVK</sequence>
<gene>
    <name evidence="1" type="ORF">F8C76_10190</name>
</gene>
<protein>
    <recommendedName>
        <fullName evidence="3">Bacteriophage abortive infection AbiH</fullName>
    </recommendedName>
</protein>
<evidence type="ECO:0000313" key="2">
    <source>
        <dbReference type="Proteomes" id="UP000429785"/>
    </source>
</evidence>
<dbReference type="EMBL" id="WELG01000002">
    <property type="protein sequence ID" value="KAB7528231.1"/>
    <property type="molecule type" value="Genomic_DNA"/>
</dbReference>
<dbReference type="Proteomes" id="UP000429785">
    <property type="component" value="Unassembled WGS sequence"/>
</dbReference>
<evidence type="ECO:0000313" key="1">
    <source>
        <dbReference type="EMBL" id="KAB7528231.1"/>
    </source>
</evidence>
<accession>A0A6I1DWN5</accession>
<comment type="caution">
    <text evidence="1">The sequence shown here is derived from an EMBL/GenBank/DDBJ whole genome shotgun (WGS) entry which is preliminary data.</text>
</comment>
<evidence type="ECO:0008006" key="3">
    <source>
        <dbReference type="Google" id="ProtNLM"/>
    </source>
</evidence>
<reference evidence="1 2" key="1">
    <citation type="submission" date="2019-10" db="EMBL/GenBank/DDBJ databases">
        <title>Muricauda olearia CL-SS4 JCM15563 genome.</title>
        <authorList>
            <person name="Liu L."/>
        </authorList>
    </citation>
    <scope>NUCLEOTIDE SEQUENCE [LARGE SCALE GENOMIC DNA]</scope>
    <source>
        <strain evidence="1 2">CL-SS4</strain>
    </source>
</reference>
<name>A0A6I1DWN5_9FLAO</name>
<dbReference type="OrthoDB" id="5903604at2"/>
<dbReference type="InterPro" id="IPR025935">
    <property type="entry name" value="AbiH"/>
</dbReference>
<organism evidence="1 2">
    <name type="scientific">Flagellimonas olearia</name>
    <dbReference type="NCBI Taxonomy" id="552546"/>
    <lineage>
        <taxon>Bacteria</taxon>
        <taxon>Pseudomonadati</taxon>
        <taxon>Bacteroidota</taxon>
        <taxon>Flavobacteriia</taxon>
        <taxon>Flavobacteriales</taxon>
        <taxon>Flavobacteriaceae</taxon>
        <taxon>Flagellimonas</taxon>
    </lineage>
</organism>
<dbReference type="RefSeq" id="WP_152131644.1">
    <property type="nucleotide sequence ID" value="NZ_WELG01000002.1"/>
</dbReference>
<dbReference type="Pfam" id="PF14253">
    <property type="entry name" value="AbiH"/>
    <property type="match status" value="1"/>
</dbReference>